<sequence>MQLRNALHAPHWNINAHSIMYVTAGRGRVQIVNNLGRNVFGGELRRGQVLVVPQNFAVVKRAQSESFEWVSFKTNNNAMVNQIVGKASALRGMPVDVLANTYRLSREEATRLKYNRGD</sequence>
<dbReference type="InterPro" id="IPR014710">
    <property type="entry name" value="RmlC-like_jellyroll"/>
</dbReference>
<keyword evidence="4" id="KW-0758">Storage protein</keyword>
<evidence type="ECO:0000256" key="3">
    <source>
        <dbReference type="ARBA" id="ARBA00022729"/>
    </source>
</evidence>
<reference evidence="9" key="2">
    <citation type="submission" date="2025-08" db="UniProtKB">
        <authorList>
            <consortium name="RefSeq"/>
        </authorList>
    </citation>
    <scope>IDENTIFICATION</scope>
    <source>
        <tissue evidence="9">Leaf</tissue>
    </source>
</reference>
<protein>
    <submittedName>
        <fullName evidence="9">Glutelin type-A 1-like</fullName>
    </submittedName>
</protein>
<evidence type="ECO:0000313" key="8">
    <source>
        <dbReference type="Proteomes" id="UP000515123"/>
    </source>
</evidence>
<gene>
    <name evidence="9" type="primary">LOC109703747</name>
</gene>
<reference evidence="8" key="1">
    <citation type="journal article" date="2015" name="Nat. Genet.">
        <title>The pineapple genome and the evolution of CAM photosynthesis.</title>
        <authorList>
            <person name="Ming R."/>
            <person name="VanBuren R."/>
            <person name="Wai C.M."/>
            <person name="Tang H."/>
            <person name="Schatz M.C."/>
            <person name="Bowers J.E."/>
            <person name="Lyons E."/>
            <person name="Wang M.L."/>
            <person name="Chen J."/>
            <person name="Biggers E."/>
            <person name="Zhang J."/>
            <person name="Huang L."/>
            <person name="Zhang L."/>
            <person name="Miao W."/>
            <person name="Zhang J."/>
            <person name="Ye Z."/>
            <person name="Miao C."/>
            <person name="Lin Z."/>
            <person name="Wang H."/>
            <person name="Zhou H."/>
            <person name="Yim W.C."/>
            <person name="Priest H.D."/>
            <person name="Zheng C."/>
            <person name="Woodhouse M."/>
            <person name="Edger P.P."/>
            <person name="Guyot R."/>
            <person name="Guo H.B."/>
            <person name="Guo H."/>
            <person name="Zheng G."/>
            <person name="Singh R."/>
            <person name="Sharma A."/>
            <person name="Min X."/>
            <person name="Zheng Y."/>
            <person name="Lee H."/>
            <person name="Gurtowski J."/>
            <person name="Sedlazeck F.J."/>
            <person name="Harkess A."/>
            <person name="McKain M.R."/>
            <person name="Liao Z."/>
            <person name="Fang J."/>
            <person name="Liu J."/>
            <person name="Zhang X."/>
            <person name="Zhang Q."/>
            <person name="Hu W."/>
            <person name="Qin Y."/>
            <person name="Wang K."/>
            <person name="Chen L.Y."/>
            <person name="Shirley N."/>
            <person name="Lin Y.R."/>
            <person name="Liu L.Y."/>
            <person name="Hernandez A.G."/>
            <person name="Wright C.L."/>
            <person name="Bulone V."/>
            <person name="Tuskan G.A."/>
            <person name="Heath K."/>
            <person name="Zee F."/>
            <person name="Moore P.H."/>
            <person name="Sunkar R."/>
            <person name="Leebens-Mack J.H."/>
            <person name="Mockler T."/>
            <person name="Bennetzen J.L."/>
            <person name="Freeling M."/>
            <person name="Sankoff D."/>
            <person name="Paterson A.H."/>
            <person name="Zhu X."/>
            <person name="Yang X."/>
            <person name="Smith J.A."/>
            <person name="Cushman J.C."/>
            <person name="Paull R.E."/>
            <person name="Yu Q."/>
        </authorList>
    </citation>
    <scope>NUCLEOTIDE SEQUENCE [LARGE SCALE GENOMIC DNA]</scope>
    <source>
        <strain evidence="8">cv. F153</strain>
    </source>
</reference>
<dbReference type="PANTHER" id="PTHR31189">
    <property type="entry name" value="OS03G0336100 PROTEIN-RELATED"/>
    <property type="match status" value="1"/>
</dbReference>
<keyword evidence="8" id="KW-1185">Reference proteome</keyword>
<dbReference type="InterPro" id="IPR050253">
    <property type="entry name" value="Seed_Storage-Functional"/>
</dbReference>
<evidence type="ECO:0000256" key="2">
    <source>
        <dbReference type="ARBA" id="ARBA00011818"/>
    </source>
</evidence>
<evidence type="ECO:0000259" key="7">
    <source>
        <dbReference type="SMART" id="SM00835"/>
    </source>
</evidence>
<evidence type="ECO:0000256" key="5">
    <source>
        <dbReference type="ARBA" id="ARBA00023129"/>
    </source>
</evidence>
<comment type="similarity">
    <text evidence="1">Belongs to the 11S seed storage protein (globulins) family.</text>
</comment>
<dbReference type="InterPro" id="IPR011051">
    <property type="entry name" value="RmlC_Cupin_sf"/>
</dbReference>
<dbReference type="SMART" id="SM00835">
    <property type="entry name" value="Cupin_1"/>
    <property type="match status" value="1"/>
</dbReference>
<dbReference type="PRINTS" id="PR00439">
    <property type="entry name" value="11SGLOBULIN"/>
</dbReference>
<comment type="subunit">
    <text evidence="2">Hexamer; each subunit is composed of an acidic and a basic chain derived from a single precursor and linked by a disulfide bond.</text>
</comment>
<evidence type="ECO:0000256" key="1">
    <source>
        <dbReference type="ARBA" id="ARBA00007178"/>
    </source>
</evidence>
<dbReference type="PANTHER" id="PTHR31189:SF35">
    <property type="entry name" value="12S SEED STORAGE PROTEIN CRB"/>
    <property type="match status" value="1"/>
</dbReference>
<dbReference type="GO" id="GO:0048316">
    <property type="term" value="P:seed development"/>
    <property type="evidence" value="ECO:0007669"/>
    <property type="project" value="UniProtKB-ARBA"/>
</dbReference>
<dbReference type="Proteomes" id="UP000515123">
    <property type="component" value="Linkage group 25"/>
</dbReference>
<keyword evidence="5" id="KW-0708">Seed storage protein</keyword>
<dbReference type="GO" id="GO:0045735">
    <property type="term" value="F:nutrient reservoir activity"/>
    <property type="evidence" value="ECO:0007669"/>
    <property type="project" value="UniProtKB-KW"/>
</dbReference>
<proteinExistence type="inferred from homology"/>
<dbReference type="OrthoDB" id="2016041at2759"/>
<evidence type="ECO:0000256" key="4">
    <source>
        <dbReference type="ARBA" id="ARBA00022761"/>
    </source>
</evidence>
<dbReference type="SUPFAM" id="SSF51182">
    <property type="entry name" value="RmlC-like cupins"/>
    <property type="match status" value="1"/>
</dbReference>
<keyword evidence="6" id="KW-1015">Disulfide bond</keyword>
<name>A0A6P5EEI6_ANACO</name>
<accession>A0A6P5EEI6</accession>
<dbReference type="Gene3D" id="2.60.120.10">
    <property type="entry name" value="Jelly Rolls"/>
    <property type="match status" value="1"/>
</dbReference>
<dbReference type="InterPro" id="IPR006045">
    <property type="entry name" value="Cupin_1"/>
</dbReference>
<dbReference type="CDD" id="cd02243">
    <property type="entry name" value="cupin_11S_legumin_C"/>
    <property type="match status" value="1"/>
</dbReference>
<keyword evidence="3" id="KW-0732">Signal</keyword>
<organism evidence="8 9">
    <name type="scientific">Ananas comosus</name>
    <name type="common">Pineapple</name>
    <name type="synonym">Ananas ananas</name>
    <dbReference type="NCBI Taxonomy" id="4615"/>
    <lineage>
        <taxon>Eukaryota</taxon>
        <taxon>Viridiplantae</taxon>
        <taxon>Streptophyta</taxon>
        <taxon>Embryophyta</taxon>
        <taxon>Tracheophyta</taxon>
        <taxon>Spermatophyta</taxon>
        <taxon>Magnoliopsida</taxon>
        <taxon>Liliopsida</taxon>
        <taxon>Poales</taxon>
        <taxon>Bromeliaceae</taxon>
        <taxon>Bromelioideae</taxon>
        <taxon>Ananas</taxon>
    </lineage>
</organism>
<evidence type="ECO:0000256" key="6">
    <source>
        <dbReference type="ARBA" id="ARBA00023157"/>
    </source>
</evidence>
<dbReference type="InterPro" id="IPR006044">
    <property type="entry name" value="11S_seedstore_pln"/>
</dbReference>
<feature type="domain" description="Cupin type-1" evidence="7">
    <location>
        <begin position="3"/>
        <end position="110"/>
    </location>
</feature>
<dbReference type="GeneID" id="109703747"/>
<dbReference type="Pfam" id="PF00190">
    <property type="entry name" value="Cupin_1"/>
    <property type="match status" value="1"/>
</dbReference>
<dbReference type="AlphaFoldDB" id="A0A6P5EEI6"/>
<evidence type="ECO:0000313" key="9">
    <source>
        <dbReference type="RefSeq" id="XP_020080058.1"/>
    </source>
</evidence>
<dbReference type="RefSeq" id="XP_020080058.1">
    <property type="nucleotide sequence ID" value="XM_020224469.1"/>
</dbReference>